<dbReference type="Pfam" id="PF02518">
    <property type="entry name" value="HATPase_c"/>
    <property type="match status" value="1"/>
</dbReference>
<dbReference type="SUPFAM" id="SSF55781">
    <property type="entry name" value="GAF domain-like"/>
    <property type="match status" value="1"/>
</dbReference>
<dbReference type="SUPFAM" id="SSF55874">
    <property type="entry name" value="ATPase domain of HSP90 chaperone/DNA topoisomerase II/histidine kinase"/>
    <property type="match status" value="1"/>
</dbReference>
<reference evidence="5 6" key="1">
    <citation type="submission" date="2016-02" db="EMBL/GenBank/DDBJ databases">
        <title>Ulvibacter sp. LPB0005, isolated from Thais luteostoma.</title>
        <authorList>
            <person name="Shin S.-K."/>
            <person name="Yi H."/>
        </authorList>
    </citation>
    <scope>NUCLEOTIDE SEQUENCE [LARGE SCALE GENOMIC DNA]</scope>
    <source>
        <strain evidence="5 6">LPB0005</strain>
    </source>
</reference>
<evidence type="ECO:0000256" key="2">
    <source>
        <dbReference type="ARBA" id="ARBA00012438"/>
    </source>
</evidence>
<dbReference type="RefSeq" id="WP_068593134.1">
    <property type="nucleotide sequence ID" value="NZ_LRXL01000049.1"/>
</dbReference>
<dbReference type="SMART" id="SM00065">
    <property type="entry name" value="GAF"/>
    <property type="match status" value="1"/>
</dbReference>
<dbReference type="PROSITE" id="PS50109">
    <property type="entry name" value="HIS_KIN"/>
    <property type="match status" value="1"/>
</dbReference>
<dbReference type="InterPro" id="IPR036890">
    <property type="entry name" value="HATPase_C_sf"/>
</dbReference>
<accession>A0A167G826</accession>
<dbReference type="SMART" id="SM00388">
    <property type="entry name" value="HisKA"/>
    <property type="match status" value="1"/>
</dbReference>
<dbReference type="InterPro" id="IPR036097">
    <property type="entry name" value="HisK_dim/P_sf"/>
</dbReference>
<dbReference type="CDD" id="cd00082">
    <property type="entry name" value="HisKA"/>
    <property type="match status" value="1"/>
</dbReference>
<dbReference type="AlphaFoldDB" id="A0A167G826"/>
<name>A0A167G826_9FLAO</name>
<dbReference type="PRINTS" id="PR00344">
    <property type="entry name" value="BCTRLSENSOR"/>
</dbReference>
<dbReference type="STRING" id="1763537.ULVI_12490"/>
<proteinExistence type="predicted"/>
<dbReference type="Pfam" id="PF01590">
    <property type="entry name" value="GAF"/>
    <property type="match status" value="1"/>
</dbReference>
<comment type="caution">
    <text evidence="5">The sequence shown here is derived from an EMBL/GenBank/DDBJ whole genome shotgun (WGS) entry which is preliminary data.</text>
</comment>
<organism evidence="5 6">
    <name type="scientific">Cochleicola gelatinilyticus</name>
    <dbReference type="NCBI Taxonomy" id="1763537"/>
    <lineage>
        <taxon>Bacteria</taxon>
        <taxon>Pseudomonadati</taxon>
        <taxon>Bacteroidota</taxon>
        <taxon>Flavobacteriia</taxon>
        <taxon>Flavobacteriales</taxon>
        <taxon>Flavobacteriaceae</taxon>
        <taxon>Cochleicola</taxon>
    </lineage>
</organism>
<dbReference type="PANTHER" id="PTHR43102:SF2">
    <property type="entry name" value="GAF DOMAIN-CONTAINING PROTEIN"/>
    <property type="match status" value="1"/>
</dbReference>
<feature type="domain" description="Histidine kinase" evidence="4">
    <location>
        <begin position="187"/>
        <end position="399"/>
    </location>
</feature>
<dbReference type="Pfam" id="PF00512">
    <property type="entry name" value="HisKA"/>
    <property type="match status" value="1"/>
</dbReference>
<evidence type="ECO:0000256" key="3">
    <source>
        <dbReference type="ARBA" id="ARBA00022553"/>
    </source>
</evidence>
<gene>
    <name evidence="5" type="ORF">ULVI_12490</name>
</gene>
<dbReference type="InterPro" id="IPR005467">
    <property type="entry name" value="His_kinase_dom"/>
</dbReference>
<dbReference type="SUPFAM" id="SSF47384">
    <property type="entry name" value="Homodimeric domain of signal transducing histidine kinase"/>
    <property type="match status" value="1"/>
</dbReference>
<dbReference type="EMBL" id="LRXL01000049">
    <property type="protein sequence ID" value="OAB77315.1"/>
    <property type="molecule type" value="Genomic_DNA"/>
</dbReference>
<keyword evidence="6" id="KW-1185">Reference proteome</keyword>
<evidence type="ECO:0000256" key="1">
    <source>
        <dbReference type="ARBA" id="ARBA00000085"/>
    </source>
</evidence>
<sequence length="399" mass="45330">MNDKIEILEKDRLDFINSLELLDTLPEGEFDTLTKLASKFLKAPVSLFSIVDENRQWFKSRVGFEACETPRDVSFCAHAITQPEIFIVEDADSDPLFSNNPLVTAKTKPVKFYSGVPIIIDGKYPIGTLCIIDHKPRVLSNEEKEILIGLGKQVEKLIELRITNLKVEKQQDELLKQHSRLQEFAGVISHDMKMPLANLIITSDILKKKYAHLLDKEGFKYLDYLKSSSLTLSDYIGNILKYYETEGITGQEKTTFDVYELLEEIIELLQHTEKTNIALPEDNLILHSNKAALEQVFLNLITNALKYNDKEVSEIEIECDEDETYYHFSVTDNGMGIDKKNIALIFDLYENLGNVDNKGNKGHGIGLSMIKKICVKLGGDIKVSSEPGIGTQFKFWIEK</sequence>
<protein>
    <recommendedName>
        <fullName evidence="2">histidine kinase</fullName>
        <ecNumber evidence="2">2.7.13.3</ecNumber>
    </recommendedName>
</protein>
<keyword evidence="3" id="KW-0597">Phosphoprotein</keyword>
<dbReference type="EC" id="2.7.13.3" evidence="2"/>
<dbReference type="Gene3D" id="3.30.450.40">
    <property type="match status" value="1"/>
</dbReference>
<dbReference type="InterPro" id="IPR029016">
    <property type="entry name" value="GAF-like_dom_sf"/>
</dbReference>
<dbReference type="OrthoDB" id="9811889at2"/>
<comment type="catalytic activity">
    <reaction evidence="1">
        <text>ATP + protein L-histidine = ADP + protein N-phospho-L-histidine.</text>
        <dbReference type="EC" id="2.7.13.3"/>
    </reaction>
</comment>
<dbReference type="InterPro" id="IPR003594">
    <property type="entry name" value="HATPase_dom"/>
</dbReference>
<dbReference type="Gene3D" id="3.30.565.10">
    <property type="entry name" value="Histidine kinase-like ATPase, C-terminal domain"/>
    <property type="match status" value="1"/>
</dbReference>
<dbReference type="InterPro" id="IPR003661">
    <property type="entry name" value="HisK_dim/P_dom"/>
</dbReference>
<evidence type="ECO:0000313" key="6">
    <source>
        <dbReference type="Proteomes" id="UP000077013"/>
    </source>
</evidence>
<dbReference type="SMART" id="SM00387">
    <property type="entry name" value="HATPase_c"/>
    <property type="match status" value="1"/>
</dbReference>
<evidence type="ECO:0000259" key="4">
    <source>
        <dbReference type="PROSITE" id="PS50109"/>
    </source>
</evidence>
<dbReference type="GO" id="GO:0000155">
    <property type="term" value="F:phosphorelay sensor kinase activity"/>
    <property type="evidence" value="ECO:0007669"/>
    <property type="project" value="InterPro"/>
</dbReference>
<dbReference type="InterPro" id="IPR004358">
    <property type="entry name" value="Sig_transdc_His_kin-like_C"/>
</dbReference>
<dbReference type="CDD" id="cd00075">
    <property type="entry name" value="HATPase"/>
    <property type="match status" value="1"/>
</dbReference>
<dbReference type="PANTHER" id="PTHR43102">
    <property type="entry name" value="SLR1143 PROTEIN"/>
    <property type="match status" value="1"/>
</dbReference>
<dbReference type="Gene3D" id="1.10.287.130">
    <property type="match status" value="1"/>
</dbReference>
<dbReference type="Proteomes" id="UP000077013">
    <property type="component" value="Unassembled WGS sequence"/>
</dbReference>
<evidence type="ECO:0000313" key="5">
    <source>
        <dbReference type="EMBL" id="OAB77315.1"/>
    </source>
</evidence>
<dbReference type="InterPro" id="IPR003018">
    <property type="entry name" value="GAF"/>
</dbReference>